<keyword evidence="8 9" id="KW-0456">Lyase</keyword>
<evidence type="ECO:0000256" key="2">
    <source>
        <dbReference type="ARBA" id="ARBA00004696"/>
    </source>
</evidence>
<dbReference type="InterPro" id="IPR013798">
    <property type="entry name" value="Indole-3-glycerol_P_synth_dom"/>
</dbReference>
<evidence type="ECO:0000256" key="8">
    <source>
        <dbReference type="ARBA" id="ARBA00023239"/>
    </source>
</evidence>
<evidence type="ECO:0000256" key="4">
    <source>
        <dbReference type="ARBA" id="ARBA00022605"/>
    </source>
</evidence>
<name>A0A1D7QUX3_9BACI</name>
<proteinExistence type="inferred from homology"/>
<dbReference type="Proteomes" id="UP000094463">
    <property type="component" value="Chromosome"/>
</dbReference>
<dbReference type="GO" id="GO:0000162">
    <property type="term" value="P:L-tryptophan biosynthetic process"/>
    <property type="evidence" value="ECO:0007669"/>
    <property type="project" value="UniProtKB-UniRule"/>
</dbReference>
<comment type="similarity">
    <text evidence="3 9">Belongs to the TrpC family.</text>
</comment>
<dbReference type="InterPro" id="IPR013785">
    <property type="entry name" value="Aldolase_TIM"/>
</dbReference>
<comment type="catalytic activity">
    <reaction evidence="1 9">
        <text>1-(2-carboxyphenylamino)-1-deoxy-D-ribulose 5-phosphate + H(+) = (1S,2R)-1-C-(indol-3-yl)glycerol 3-phosphate + CO2 + H2O</text>
        <dbReference type="Rhea" id="RHEA:23476"/>
        <dbReference type="ChEBI" id="CHEBI:15377"/>
        <dbReference type="ChEBI" id="CHEBI:15378"/>
        <dbReference type="ChEBI" id="CHEBI:16526"/>
        <dbReference type="ChEBI" id="CHEBI:58613"/>
        <dbReference type="ChEBI" id="CHEBI:58866"/>
        <dbReference type="EC" id="4.1.1.48"/>
    </reaction>
</comment>
<protein>
    <recommendedName>
        <fullName evidence="9">Indole-3-glycerol phosphate synthase</fullName>
        <shortName evidence="9">IGPS</shortName>
        <ecNumber evidence="9">4.1.1.48</ecNumber>
    </recommendedName>
</protein>
<dbReference type="HAMAP" id="MF_00134_B">
    <property type="entry name" value="IGPS_B"/>
    <property type="match status" value="1"/>
</dbReference>
<keyword evidence="7 9" id="KW-0057">Aromatic amino acid biosynthesis</keyword>
<dbReference type="InterPro" id="IPR011060">
    <property type="entry name" value="RibuloseP-bd_barrel"/>
</dbReference>
<keyword evidence="5 9" id="KW-0210">Decarboxylase</keyword>
<evidence type="ECO:0000313" key="11">
    <source>
        <dbReference type="EMBL" id="AOM82812.1"/>
    </source>
</evidence>
<dbReference type="InterPro" id="IPR001468">
    <property type="entry name" value="Indole-3-GlycerolPSynthase_CS"/>
</dbReference>
<dbReference type="AlphaFoldDB" id="A0A1D7QUX3"/>
<dbReference type="Gene3D" id="3.20.20.70">
    <property type="entry name" value="Aldolase class I"/>
    <property type="match status" value="1"/>
</dbReference>
<organism evidence="11 12">
    <name type="scientific">Salisediminibacterium beveridgei</name>
    <dbReference type="NCBI Taxonomy" id="632773"/>
    <lineage>
        <taxon>Bacteria</taxon>
        <taxon>Bacillati</taxon>
        <taxon>Bacillota</taxon>
        <taxon>Bacilli</taxon>
        <taxon>Bacillales</taxon>
        <taxon>Bacillaceae</taxon>
        <taxon>Salisediminibacterium</taxon>
    </lineage>
</organism>
<dbReference type="KEGG" id="bbev:BBEV_1449"/>
<keyword evidence="12" id="KW-1185">Reference proteome</keyword>
<dbReference type="GO" id="GO:0004425">
    <property type="term" value="F:indole-3-glycerol-phosphate synthase activity"/>
    <property type="evidence" value="ECO:0007669"/>
    <property type="project" value="UniProtKB-UniRule"/>
</dbReference>
<dbReference type="EMBL" id="CP012502">
    <property type="protein sequence ID" value="AOM82812.1"/>
    <property type="molecule type" value="Genomic_DNA"/>
</dbReference>
<comment type="pathway">
    <text evidence="2 9">Amino-acid biosynthesis; L-tryptophan biosynthesis; L-tryptophan from chorismate: step 4/5.</text>
</comment>
<feature type="domain" description="Indole-3-glycerol phosphate synthase" evidence="10">
    <location>
        <begin position="5"/>
        <end position="252"/>
    </location>
</feature>
<dbReference type="EC" id="4.1.1.48" evidence="9"/>
<dbReference type="PROSITE" id="PS00614">
    <property type="entry name" value="IGPS"/>
    <property type="match status" value="1"/>
</dbReference>
<dbReference type="PANTHER" id="PTHR22854:SF2">
    <property type="entry name" value="INDOLE-3-GLYCEROL-PHOSPHATE SYNTHASE"/>
    <property type="match status" value="1"/>
</dbReference>
<keyword evidence="4 9" id="KW-0028">Amino-acid biosynthesis</keyword>
<dbReference type="FunFam" id="3.20.20.70:FF:000024">
    <property type="entry name" value="Indole-3-glycerol phosphate synthase"/>
    <property type="match status" value="1"/>
</dbReference>
<evidence type="ECO:0000256" key="6">
    <source>
        <dbReference type="ARBA" id="ARBA00022822"/>
    </source>
</evidence>
<keyword evidence="6 9" id="KW-0822">Tryptophan biosynthesis</keyword>
<dbReference type="PANTHER" id="PTHR22854">
    <property type="entry name" value="TRYPTOPHAN BIOSYNTHESIS PROTEIN"/>
    <property type="match status" value="1"/>
</dbReference>
<dbReference type="SUPFAM" id="SSF51366">
    <property type="entry name" value="Ribulose-phoshate binding barrel"/>
    <property type="match status" value="1"/>
</dbReference>
<gene>
    <name evidence="9 11" type="primary">trpC</name>
    <name evidence="11" type="ORF">BBEV_1449</name>
</gene>
<evidence type="ECO:0000256" key="9">
    <source>
        <dbReference type="HAMAP-Rule" id="MF_00134"/>
    </source>
</evidence>
<evidence type="ECO:0000313" key="12">
    <source>
        <dbReference type="Proteomes" id="UP000094463"/>
    </source>
</evidence>
<dbReference type="GO" id="GO:0004640">
    <property type="term" value="F:phosphoribosylanthranilate isomerase activity"/>
    <property type="evidence" value="ECO:0007669"/>
    <property type="project" value="TreeGrafter"/>
</dbReference>
<evidence type="ECO:0000256" key="1">
    <source>
        <dbReference type="ARBA" id="ARBA00001633"/>
    </source>
</evidence>
<dbReference type="Pfam" id="PF00218">
    <property type="entry name" value="IGPS"/>
    <property type="match status" value="1"/>
</dbReference>
<sequence length="257" mass="28619">MTTILDKIVKTKQEEIKHIILPEQRITNRPNVSFVKAVKGSMHPLGVIAEVKKASPSKGIIKEDFAPVNIARIYSQIGADAISVLTDENYFKGHKNYLTAIKESVDLPLLRKDFIIESVQVQESERIGADAILLIAAILEPRQLAELYHEARELDLDVLIEVHDESELEQVLQVVTPELIGVNNRDLRTFETDLAVTERLGKLVPQGTTLISESGIHNHKDVLRVIHSGAKGILAGESFMLAEDKQAFMNQLIYGEA</sequence>
<dbReference type="CDD" id="cd00331">
    <property type="entry name" value="IGPS"/>
    <property type="match status" value="1"/>
</dbReference>
<dbReference type="PATRIC" id="fig|632773.3.peg.1525"/>
<evidence type="ECO:0000259" key="10">
    <source>
        <dbReference type="Pfam" id="PF00218"/>
    </source>
</evidence>
<evidence type="ECO:0000256" key="3">
    <source>
        <dbReference type="ARBA" id="ARBA00008737"/>
    </source>
</evidence>
<dbReference type="UniPathway" id="UPA00035">
    <property type="reaction ID" value="UER00043"/>
</dbReference>
<evidence type="ECO:0000256" key="7">
    <source>
        <dbReference type="ARBA" id="ARBA00023141"/>
    </source>
</evidence>
<accession>A0A1D7QUX3</accession>
<dbReference type="NCBIfam" id="NF001377">
    <property type="entry name" value="PRK00278.2-4"/>
    <property type="match status" value="1"/>
</dbReference>
<reference evidence="11 12" key="1">
    <citation type="submission" date="2015-08" db="EMBL/GenBank/DDBJ databases">
        <title>The complete genome sequence of Bacillus beveridgei MLTeJB.</title>
        <authorList>
            <person name="Hanson T.E."/>
            <person name="Mesa C."/>
            <person name="Basesman S.M."/>
            <person name="Oremland R.S."/>
        </authorList>
    </citation>
    <scope>NUCLEOTIDE SEQUENCE [LARGE SCALE GENOMIC DNA]</scope>
    <source>
        <strain evidence="11 12">MLTeJB</strain>
    </source>
</reference>
<dbReference type="STRING" id="632773.BBEV_1449"/>
<evidence type="ECO:0000256" key="5">
    <source>
        <dbReference type="ARBA" id="ARBA00022793"/>
    </source>
</evidence>
<dbReference type="InterPro" id="IPR045186">
    <property type="entry name" value="Indole-3-glycerol_P_synth"/>
</dbReference>